<evidence type="ECO:0000313" key="3">
    <source>
        <dbReference type="EMBL" id="MBB6130571.1"/>
    </source>
</evidence>
<feature type="transmembrane region" description="Helical" evidence="1">
    <location>
        <begin position="264"/>
        <end position="284"/>
    </location>
</feature>
<accession>A0A841JRU1</accession>
<dbReference type="RefSeq" id="WP_183589307.1">
    <property type="nucleotide sequence ID" value="NZ_JACHCA010000015.1"/>
</dbReference>
<feature type="transmembrane region" description="Helical" evidence="1">
    <location>
        <begin position="94"/>
        <end position="114"/>
    </location>
</feature>
<dbReference type="EMBL" id="JACHCA010000015">
    <property type="protein sequence ID" value="MBB6130571.1"/>
    <property type="molecule type" value="Genomic_DNA"/>
</dbReference>
<feature type="transmembrane region" description="Helical" evidence="1">
    <location>
        <begin position="171"/>
        <end position="189"/>
    </location>
</feature>
<feature type="transmembrane region" description="Helical" evidence="1">
    <location>
        <begin position="296"/>
        <end position="316"/>
    </location>
</feature>
<comment type="caution">
    <text evidence="3">The sequence shown here is derived from an EMBL/GenBank/DDBJ whole genome shotgun (WGS) entry which is preliminary data.</text>
</comment>
<keyword evidence="1" id="KW-0812">Transmembrane</keyword>
<dbReference type="Proteomes" id="UP000548326">
    <property type="component" value="Unassembled WGS sequence"/>
</dbReference>
<organism evidence="3 4">
    <name type="scientific">Mucilaginibacter lappiensis</name>
    <dbReference type="NCBI Taxonomy" id="354630"/>
    <lineage>
        <taxon>Bacteria</taxon>
        <taxon>Pseudomonadati</taxon>
        <taxon>Bacteroidota</taxon>
        <taxon>Sphingobacteriia</taxon>
        <taxon>Sphingobacteriales</taxon>
        <taxon>Sphingobacteriaceae</taxon>
        <taxon>Mucilaginibacter</taxon>
    </lineage>
</organism>
<feature type="domain" description="Acyltransferase 3" evidence="2">
    <location>
        <begin position="22"/>
        <end position="344"/>
    </location>
</feature>
<dbReference type="Pfam" id="PF01757">
    <property type="entry name" value="Acyl_transf_3"/>
    <property type="match status" value="1"/>
</dbReference>
<dbReference type="InterPro" id="IPR002656">
    <property type="entry name" value="Acyl_transf_3_dom"/>
</dbReference>
<protein>
    <submittedName>
        <fullName evidence="3">Peptidoglycan/LPS O-acetylase OafA/YrhL</fullName>
    </submittedName>
</protein>
<sequence length="361" mass="42221">MPTIQTKPTTCISQSLKNNYYHSLNGFRGISIILVVIYHLHLFNGVITNYIFNGRLGVGIFFVLSGFLITTLCLKEKELTNDISLSSFYVRRLLRIFPIAYLYLIVIIILNVIYNLGIPRFQFVGAALYLMDFSYFRSHSFTQILSHYWSLAVEEQFYILFPFILKINRRLFLYSILFVVFALPVIYTIQEACPAINHGVLYYFTHFLIKFQCIAVGCLFALLAFSKAFDSEWIMKTKILGNVLAIFLIFYLNFDDFYTVKTTYINLIISVLVGYLIITNLLVNNDWIFRFLNTRVMSFIGILSYSIYIWHMLFASFDAKLPGIFSNIPYNIPGLIIVPLLSYFFFEKYFLNLKKRFSRVK</sequence>
<evidence type="ECO:0000256" key="1">
    <source>
        <dbReference type="SAM" id="Phobius"/>
    </source>
</evidence>
<keyword evidence="1" id="KW-0472">Membrane</keyword>
<name>A0A841JRU1_9SPHI</name>
<dbReference type="GO" id="GO:0016747">
    <property type="term" value="F:acyltransferase activity, transferring groups other than amino-acyl groups"/>
    <property type="evidence" value="ECO:0007669"/>
    <property type="project" value="InterPro"/>
</dbReference>
<gene>
    <name evidence="3" type="ORF">HDF22_004711</name>
</gene>
<dbReference type="PANTHER" id="PTHR23028">
    <property type="entry name" value="ACETYLTRANSFERASE"/>
    <property type="match status" value="1"/>
</dbReference>
<dbReference type="PANTHER" id="PTHR23028:SF53">
    <property type="entry name" value="ACYL_TRANSF_3 DOMAIN-CONTAINING PROTEIN"/>
    <property type="match status" value="1"/>
</dbReference>
<keyword evidence="1" id="KW-1133">Transmembrane helix</keyword>
<dbReference type="AlphaFoldDB" id="A0A841JRU1"/>
<feature type="transmembrane region" description="Helical" evidence="1">
    <location>
        <begin position="233"/>
        <end position="252"/>
    </location>
</feature>
<dbReference type="InterPro" id="IPR050879">
    <property type="entry name" value="Acyltransferase_3"/>
</dbReference>
<proteinExistence type="predicted"/>
<dbReference type="GO" id="GO:0000271">
    <property type="term" value="P:polysaccharide biosynthetic process"/>
    <property type="evidence" value="ECO:0007669"/>
    <property type="project" value="TreeGrafter"/>
</dbReference>
<reference evidence="3 4" key="1">
    <citation type="submission" date="2020-08" db="EMBL/GenBank/DDBJ databases">
        <title>Genomic Encyclopedia of Type Strains, Phase IV (KMG-V): Genome sequencing to study the core and pangenomes of soil and plant-associated prokaryotes.</title>
        <authorList>
            <person name="Whitman W."/>
        </authorList>
    </citation>
    <scope>NUCLEOTIDE SEQUENCE [LARGE SCALE GENOMIC DNA]</scope>
    <source>
        <strain evidence="3 4">MP601</strain>
    </source>
</reference>
<feature type="transmembrane region" description="Helical" evidence="1">
    <location>
        <begin position="52"/>
        <end position="74"/>
    </location>
</feature>
<feature type="transmembrane region" description="Helical" evidence="1">
    <location>
        <begin position="328"/>
        <end position="346"/>
    </location>
</feature>
<feature type="transmembrane region" description="Helical" evidence="1">
    <location>
        <begin position="20"/>
        <end position="40"/>
    </location>
</feature>
<dbReference type="GO" id="GO:0016020">
    <property type="term" value="C:membrane"/>
    <property type="evidence" value="ECO:0007669"/>
    <property type="project" value="TreeGrafter"/>
</dbReference>
<evidence type="ECO:0000259" key="2">
    <source>
        <dbReference type="Pfam" id="PF01757"/>
    </source>
</evidence>
<feature type="transmembrane region" description="Helical" evidence="1">
    <location>
        <begin position="201"/>
        <end position="226"/>
    </location>
</feature>
<evidence type="ECO:0000313" key="4">
    <source>
        <dbReference type="Proteomes" id="UP000548326"/>
    </source>
</evidence>